<dbReference type="EMBL" id="GBYB01009640">
    <property type="protein sequence ID" value="JAG79407.1"/>
    <property type="molecule type" value="Transcribed_RNA"/>
</dbReference>
<accession>A0A0C9RMP6</accession>
<protein>
    <submittedName>
        <fullName evidence="1">MJ1572 protein</fullName>
    </submittedName>
</protein>
<sequence>MKSQSPGHLHLGEAVIHDGSCGLRSTPMFHLHKEYPWNPRGHIGSERCSCVQDFQIILVDNKTKSWNPPVDEEQVQPPDRTSMWVKAKSHLSTRFFFFFFYFSLRM</sequence>
<name>A0A0C9RMP6_9HYME</name>
<gene>
    <name evidence="1" type="primary">MJ1572</name>
    <name evidence="1" type="ORF">g.25301</name>
</gene>
<dbReference type="AlphaFoldDB" id="A0A0C9RMP6"/>
<proteinExistence type="predicted"/>
<organism evidence="1">
    <name type="scientific">Fopius arisanus</name>
    <dbReference type="NCBI Taxonomy" id="64838"/>
    <lineage>
        <taxon>Eukaryota</taxon>
        <taxon>Metazoa</taxon>
        <taxon>Ecdysozoa</taxon>
        <taxon>Arthropoda</taxon>
        <taxon>Hexapoda</taxon>
        <taxon>Insecta</taxon>
        <taxon>Pterygota</taxon>
        <taxon>Neoptera</taxon>
        <taxon>Endopterygota</taxon>
        <taxon>Hymenoptera</taxon>
        <taxon>Apocrita</taxon>
        <taxon>Ichneumonoidea</taxon>
        <taxon>Braconidae</taxon>
        <taxon>Opiinae</taxon>
        <taxon>Fopius</taxon>
    </lineage>
</organism>
<evidence type="ECO:0000313" key="1">
    <source>
        <dbReference type="EMBL" id="JAG79407.1"/>
    </source>
</evidence>
<reference evidence="1" key="1">
    <citation type="submission" date="2015-01" db="EMBL/GenBank/DDBJ databases">
        <title>Transcriptome Assembly of Fopius arisanus.</title>
        <authorList>
            <person name="Geib S."/>
        </authorList>
    </citation>
    <scope>NUCLEOTIDE SEQUENCE</scope>
</reference>
<feature type="non-terminal residue" evidence="1">
    <location>
        <position position="106"/>
    </location>
</feature>